<dbReference type="InterPro" id="IPR018392">
    <property type="entry name" value="LysM"/>
</dbReference>
<dbReference type="GO" id="GO:0006508">
    <property type="term" value="P:proteolysis"/>
    <property type="evidence" value="ECO:0007669"/>
    <property type="project" value="UniProtKB-KW"/>
</dbReference>
<feature type="region of interest" description="Disordered" evidence="11">
    <location>
        <begin position="331"/>
        <end position="523"/>
    </location>
</feature>
<evidence type="ECO:0000256" key="10">
    <source>
        <dbReference type="ARBA" id="ARBA00032108"/>
    </source>
</evidence>
<evidence type="ECO:0000256" key="4">
    <source>
        <dbReference type="ARBA" id="ARBA00022638"/>
    </source>
</evidence>
<dbReference type="RefSeq" id="WP_084133260.1">
    <property type="nucleotide sequence ID" value="NZ_JXKM01000004.1"/>
</dbReference>
<evidence type="ECO:0000313" key="14">
    <source>
        <dbReference type="EMBL" id="OJG35993.1"/>
    </source>
</evidence>
<dbReference type="GO" id="GO:0004040">
    <property type="term" value="F:amidase activity"/>
    <property type="evidence" value="ECO:0007669"/>
    <property type="project" value="InterPro"/>
</dbReference>
<keyword evidence="6" id="KW-0732">Signal</keyword>
<dbReference type="Pfam" id="PF01832">
    <property type="entry name" value="Glucosaminidase"/>
    <property type="match status" value="1"/>
</dbReference>
<evidence type="ECO:0000256" key="6">
    <source>
        <dbReference type="ARBA" id="ARBA00022729"/>
    </source>
</evidence>
<evidence type="ECO:0000256" key="2">
    <source>
        <dbReference type="ARBA" id="ARBA00010266"/>
    </source>
</evidence>
<reference evidence="14 15" key="1">
    <citation type="submission" date="2014-12" db="EMBL/GenBank/DDBJ databases">
        <title>Draft genome sequences of 29 type strains of Enterococci.</title>
        <authorList>
            <person name="Zhong Z."/>
            <person name="Sun Z."/>
            <person name="Liu W."/>
            <person name="Zhang W."/>
            <person name="Zhang H."/>
        </authorList>
    </citation>
    <scope>NUCLEOTIDE SEQUENCE [LARGE SCALE GENOMIC DNA]</scope>
    <source>
        <strain evidence="14 15">DSM 22802</strain>
    </source>
</reference>
<dbReference type="OrthoDB" id="1654978at2"/>
<dbReference type="PRINTS" id="PR01217">
    <property type="entry name" value="PRICHEXTENSN"/>
</dbReference>
<dbReference type="Gene3D" id="3.10.350.10">
    <property type="entry name" value="LysM domain"/>
    <property type="match status" value="1"/>
</dbReference>
<name>A0A1L8SVJ8_9ENTE</name>
<dbReference type="Pfam" id="PF01476">
    <property type="entry name" value="LysM"/>
    <property type="match status" value="1"/>
</dbReference>
<keyword evidence="8" id="KW-0378">Hydrolase</keyword>
<dbReference type="Proteomes" id="UP000183700">
    <property type="component" value="Unassembled WGS sequence"/>
</dbReference>
<dbReference type="GO" id="GO:0031640">
    <property type="term" value="P:killing of cells of another organism"/>
    <property type="evidence" value="ECO:0007669"/>
    <property type="project" value="UniProtKB-KW"/>
</dbReference>
<dbReference type="Pfam" id="PF00877">
    <property type="entry name" value="NLPC_P60"/>
    <property type="match status" value="1"/>
</dbReference>
<dbReference type="InterPro" id="IPR002901">
    <property type="entry name" value="MGlyc_endo_b_GlcNAc-like_dom"/>
</dbReference>
<dbReference type="InterPro" id="IPR036779">
    <property type="entry name" value="LysM_dom_sf"/>
</dbReference>
<evidence type="ECO:0000256" key="9">
    <source>
        <dbReference type="ARBA" id="ARBA00022807"/>
    </source>
</evidence>
<evidence type="ECO:0000256" key="7">
    <source>
        <dbReference type="ARBA" id="ARBA00022737"/>
    </source>
</evidence>
<evidence type="ECO:0000313" key="15">
    <source>
        <dbReference type="Proteomes" id="UP000183700"/>
    </source>
</evidence>
<dbReference type="Gene3D" id="1.10.530.10">
    <property type="match status" value="1"/>
</dbReference>
<organism evidence="14 15">
    <name type="scientific">Enterococcus devriesei</name>
    <dbReference type="NCBI Taxonomy" id="319970"/>
    <lineage>
        <taxon>Bacteria</taxon>
        <taxon>Bacillati</taxon>
        <taxon>Bacillota</taxon>
        <taxon>Bacilli</taxon>
        <taxon>Lactobacillales</taxon>
        <taxon>Enterococcaceae</taxon>
        <taxon>Enterococcus</taxon>
    </lineage>
</organism>
<evidence type="ECO:0000259" key="12">
    <source>
        <dbReference type="PROSITE" id="PS51782"/>
    </source>
</evidence>
<keyword evidence="7" id="KW-0677">Repeat</keyword>
<dbReference type="SMART" id="SM00257">
    <property type="entry name" value="LysM"/>
    <property type="match status" value="1"/>
</dbReference>
<dbReference type="PANTHER" id="PTHR47053:SF1">
    <property type="entry name" value="MUREIN DD-ENDOPEPTIDASE MEPH-RELATED"/>
    <property type="match status" value="1"/>
</dbReference>
<keyword evidence="5" id="KW-0645">Protease</keyword>
<evidence type="ECO:0000256" key="3">
    <source>
        <dbReference type="ARBA" id="ARBA00022529"/>
    </source>
</evidence>
<accession>A0A1L8SVJ8</accession>
<keyword evidence="4" id="KW-0081">Bacteriolytic enzyme</keyword>
<comment type="caution">
    <text evidence="14">The sequence shown here is derived from an EMBL/GenBank/DDBJ whole genome shotgun (WGS) entry which is preliminary data.</text>
</comment>
<dbReference type="GO" id="GO:0042742">
    <property type="term" value="P:defense response to bacterium"/>
    <property type="evidence" value="ECO:0007669"/>
    <property type="project" value="UniProtKB-KW"/>
</dbReference>
<evidence type="ECO:0000259" key="13">
    <source>
        <dbReference type="PROSITE" id="PS51935"/>
    </source>
</evidence>
<feature type="domain" description="NlpC/P60" evidence="13">
    <location>
        <begin position="519"/>
        <end position="637"/>
    </location>
</feature>
<dbReference type="Gene3D" id="3.90.1720.10">
    <property type="entry name" value="endopeptidase domain like (from Nostoc punctiforme)"/>
    <property type="match status" value="1"/>
</dbReference>
<feature type="domain" description="LysM" evidence="12">
    <location>
        <begin position="239"/>
        <end position="282"/>
    </location>
</feature>
<comment type="similarity">
    <text evidence="2">Belongs to the glycosyl hydrolase 73 family.</text>
</comment>
<evidence type="ECO:0000256" key="5">
    <source>
        <dbReference type="ARBA" id="ARBA00022670"/>
    </source>
</evidence>
<dbReference type="PANTHER" id="PTHR47053">
    <property type="entry name" value="MUREIN DD-ENDOPEPTIDASE MEPH-RELATED"/>
    <property type="match status" value="1"/>
</dbReference>
<dbReference type="CDD" id="cd00118">
    <property type="entry name" value="LysM"/>
    <property type="match status" value="1"/>
</dbReference>
<keyword evidence="15" id="KW-1185">Reference proteome</keyword>
<proteinExistence type="inferred from homology"/>
<feature type="compositionally biased region" description="Low complexity" evidence="11">
    <location>
        <begin position="354"/>
        <end position="523"/>
    </location>
</feature>
<dbReference type="InterPro" id="IPR051202">
    <property type="entry name" value="Peptidase_C40"/>
</dbReference>
<dbReference type="Gene3D" id="4.10.80.30">
    <property type="entry name" value="DNA polymerase, domain 6"/>
    <property type="match status" value="1"/>
</dbReference>
<dbReference type="PROSITE" id="PS51782">
    <property type="entry name" value="LYSM"/>
    <property type="match status" value="1"/>
</dbReference>
<dbReference type="GO" id="GO:0008234">
    <property type="term" value="F:cysteine-type peptidase activity"/>
    <property type="evidence" value="ECO:0007669"/>
    <property type="project" value="UniProtKB-KW"/>
</dbReference>
<dbReference type="SMART" id="SM00047">
    <property type="entry name" value="LYZ2"/>
    <property type="match status" value="1"/>
</dbReference>
<evidence type="ECO:0000256" key="8">
    <source>
        <dbReference type="ARBA" id="ARBA00022801"/>
    </source>
</evidence>
<comment type="similarity">
    <text evidence="1">Belongs to the peptidase C40 family.</text>
</comment>
<dbReference type="STRING" id="319970.RV00_GL002137"/>
<keyword evidence="9" id="KW-0788">Thiol protease</keyword>
<gene>
    <name evidence="14" type="ORF">RV00_GL002137</name>
</gene>
<evidence type="ECO:0000256" key="1">
    <source>
        <dbReference type="ARBA" id="ARBA00007074"/>
    </source>
</evidence>
<dbReference type="SUPFAM" id="SSF54106">
    <property type="entry name" value="LysM domain"/>
    <property type="match status" value="1"/>
</dbReference>
<protein>
    <recommendedName>
        <fullName evidence="10">Peptidoglycan hydrolase</fullName>
    </recommendedName>
</protein>
<keyword evidence="3" id="KW-0929">Antimicrobial</keyword>
<sequence>MATKVLTRRELRQQKRQKSNNYHYLKKSSAVLGTALVTCSVVAPLLSPNEVEAKATNTSESTKSVDEKAFINKISKEIRPLAEKHDLYASVMIAQAIVESNWGQKDFAQAPYYNLFGLEGQYQGNSAILEKTDSNTGKAEKKEMKKYASYKEAIEDYIEIMKTTSRDGNENYFSGSWRSKSDSYQAAAEALKGRFNDDEGYVQKLVSVIQDHDLATYDATKDVTPPVAQPAANTPADAQEYTVQSGDSVYSITNQFGIGLEEFLSWNSIEGNTIYPGQKVVVGNGKVVAKPVVEDQVVSKTETAATPVANTPTPEIPAVSTDLAADQIATPDVIQPTVNQEPIVTPTPTPAPEQPATTPEATPAPEEPATTPEATPAPEEPATTPEATPAPEEPATTPEATPAPEEPATTPEATPAPEEPATTPEATPAPEEPATTPEATPAPEEPATTPEATPAPEEPATTPDVTPAPEQPATTPEATPTPEQPATTPEATTPETTPAPEQPATTPEATPAPEQSQQTSQGQQIVDEAEKYIGTQYVWGGKDPSGFDCSGLTQYVYKQVTGKDIGVWTVAQESSGQQISVSQAQQGDLLFWGQQGDTYHVAISAGGDSYIHAPQPGESVKYGSTQYYAPDFGVRVY</sequence>
<dbReference type="PROSITE" id="PS51935">
    <property type="entry name" value="NLPC_P60"/>
    <property type="match status" value="1"/>
</dbReference>
<dbReference type="EMBL" id="JXKM01000004">
    <property type="protein sequence ID" value="OJG35993.1"/>
    <property type="molecule type" value="Genomic_DNA"/>
</dbReference>
<evidence type="ECO:0000256" key="11">
    <source>
        <dbReference type="SAM" id="MobiDB-lite"/>
    </source>
</evidence>
<dbReference type="AlphaFoldDB" id="A0A1L8SVJ8"/>
<dbReference type="InterPro" id="IPR038765">
    <property type="entry name" value="Papain-like_cys_pep_sf"/>
</dbReference>
<dbReference type="SUPFAM" id="SSF54001">
    <property type="entry name" value="Cysteine proteinases"/>
    <property type="match status" value="1"/>
</dbReference>
<dbReference type="InterPro" id="IPR000064">
    <property type="entry name" value="NLP_P60_dom"/>
</dbReference>